<name>S8F5Q5_FOMSC</name>
<feature type="domain" description="HTH CENPB-type" evidence="3">
    <location>
        <begin position="127"/>
        <end position="202"/>
    </location>
</feature>
<evidence type="ECO:0000259" key="3">
    <source>
        <dbReference type="PROSITE" id="PS51253"/>
    </source>
</evidence>
<keyword evidence="1" id="KW-0238">DNA-binding</keyword>
<feature type="compositionally biased region" description="Polar residues" evidence="2">
    <location>
        <begin position="234"/>
        <end position="244"/>
    </location>
</feature>
<reference evidence="4 5" key="1">
    <citation type="journal article" date="2012" name="Science">
        <title>The Paleozoic origin of enzymatic lignin decomposition reconstructed from 31 fungal genomes.</title>
        <authorList>
            <person name="Floudas D."/>
            <person name="Binder M."/>
            <person name="Riley R."/>
            <person name="Barry K."/>
            <person name="Blanchette R.A."/>
            <person name="Henrissat B."/>
            <person name="Martinez A.T."/>
            <person name="Otillar R."/>
            <person name="Spatafora J.W."/>
            <person name="Yadav J.S."/>
            <person name="Aerts A."/>
            <person name="Benoit I."/>
            <person name="Boyd A."/>
            <person name="Carlson A."/>
            <person name="Copeland A."/>
            <person name="Coutinho P.M."/>
            <person name="de Vries R.P."/>
            <person name="Ferreira P."/>
            <person name="Findley K."/>
            <person name="Foster B."/>
            <person name="Gaskell J."/>
            <person name="Glotzer D."/>
            <person name="Gorecki P."/>
            <person name="Heitman J."/>
            <person name="Hesse C."/>
            <person name="Hori C."/>
            <person name="Igarashi K."/>
            <person name="Jurgens J.A."/>
            <person name="Kallen N."/>
            <person name="Kersten P."/>
            <person name="Kohler A."/>
            <person name="Kuees U."/>
            <person name="Kumar T.K.A."/>
            <person name="Kuo A."/>
            <person name="LaButti K."/>
            <person name="Larrondo L.F."/>
            <person name="Lindquist E."/>
            <person name="Ling A."/>
            <person name="Lombard V."/>
            <person name="Lucas S."/>
            <person name="Lundell T."/>
            <person name="Martin R."/>
            <person name="McLaughlin D.J."/>
            <person name="Morgenstern I."/>
            <person name="Morin E."/>
            <person name="Murat C."/>
            <person name="Nagy L.G."/>
            <person name="Nolan M."/>
            <person name="Ohm R.A."/>
            <person name="Patyshakuliyeva A."/>
            <person name="Rokas A."/>
            <person name="Ruiz-Duenas F.J."/>
            <person name="Sabat G."/>
            <person name="Salamov A."/>
            <person name="Samejima M."/>
            <person name="Schmutz J."/>
            <person name="Slot J.C."/>
            <person name="St John F."/>
            <person name="Stenlid J."/>
            <person name="Sun H."/>
            <person name="Sun S."/>
            <person name="Syed K."/>
            <person name="Tsang A."/>
            <person name="Wiebenga A."/>
            <person name="Young D."/>
            <person name="Pisabarro A."/>
            <person name="Eastwood D.C."/>
            <person name="Martin F."/>
            <person name="Cullen D."/>
            <person name="Grigoriev I.V."/>
            <person name="Hibbett D.S."/>
        </authorList>
    </citation>
    <scope>NUCLEOTIDE SEQUENCE</scope>
    <source>
        <strain evidence="5">FP-58527</strain>
    </source>
</reference>
<keyword evidence="5" id="KW-1185">Reference proteome</keyword>
<feature type="region of interest" description="Disordered" evidence="2">
    <location>
        <begin position="1"/>
        <end position="25"/>
    </location>
</feature>
<dbReference type="AlphaFoldDB" id="S8F5Q5"/>
<dbReference type="PROSITE" id="PS51253">
    <property type="entry name" value="HTH_CENPB"/>
    <property type="match status" value="1"/>
</dbReference>
<dbReference type="HOGENOM" id="CLU_492597_0_0_1"/>
<feature type="compositionally biased region" description="Low complexity" evidence="2">
    <location>
        <begin position="218"/>
        <end position="228"/>
    </location>
</feature>
<dbReference type="SUPFAM" id="SSF46689">
    <property type="entry name" value="Homeodomain-like"/>
    <property type="match status" value="1"/>
</dbReference>
<evidence type="ECO:0000313" key="5">
    <source>
        <dbReference type="Proteomes" id="UP000015241"/>
    </source>
</evidence>
<evidence type="ECO:0000313" key="4">
    <source>
        <dbReference type="EMBL" id="EPS97045.1"/>
    </source>
</evidence>
<evidence type="ECO:0000256" key="2">
    <source>
        <dbReference type="SAM" id="MobiDB-lite"/>
    </source>
</evidence>
<organism evidence="4 5">
    <name type="scientific">Fomitopsis schrenkii</name>
    <name type="common">Brown rot fungus</name>
    <dbReference type="NCBI Taxonomy" id="2126942"/>
    <lineage>
        <taxon>Eukaryota</taxon>
        <taxon>Fungi</taxon>
        <taxon>Dikarya</taxon>
        <taxon>Basidiomycota</taxon>
        <taxon>Agaricomycotina</taxon>
        <taxon>Agaricomycetes</taxon>
        <taxon>Polyporales</taxon>
        <taxon>Fomitopsis</taxon>
    </lineage>
</organism>
<dbReference type="Proteomes" id="UP000015241">
    <property type="component" value="Unassembled WGS sequence"/>
</dbReference>
<dbReference type="InterPro" id="IPR009057">
    <property type="entry name" value="Homeodomain-like_sf"/>
</dbReference>
<dbReference type="GO" id="GO:0003677">
    <property type="term" value="F:DNA binding"/>
    <property type="evidence" value="ECO:0007669"/>
    <property type="project" value="UniProtKB-KW"/>
</dbReference>
<feature type="region of interest" description="Disordered" evidence="2">
    <location>
        <begin position="204"/>
        <end position="244"/>
    </location>
</feature>
<proteinExistence type="predicted"/>
<feature type="compositionally biased region" description="Polar residues" evidence="2">
    <location>
        <begin position="285"/>
        <end position="299"/>
    </location>
</feature>
<gene>
    <name evidence="4" type="ORF">FOMPIDRAFT_1052743</name>
</gene>
<dbReference type="EMBL" id="KE504180">
    <property type="protein sequence ID" value="EPS97045.1"/>
    <property type="molecule type" value="Genomic_DNA"/>
</dbReference>
<sequence>MSHAIEPDSNTSPKPRLVDAYDVKRRPRPPGSSWLLDPDLDLRTLTYNLLKQRARLISDAKRLADAPVRSRKVFTMQQKKAVCVMAARTELSNEALAKLFQTNRKTIARTLLLKQKWINYDLTKTTKVARDRSPPFLTIEVYLMSWAWKCNDEGILLTDERIKAKAMEIAKRGSLLDPPKPFACSPKWLRKVKKHLRIVNGKIVDLEETSPPSRDEPSGSGSPGLRSPVPEPSEASQETFSSQPSVDADVIAISSASSPPIPFRSAPVRPRADTYSSPPALPPTFASSAQGSTDSLPIGVQDTTSLSMVEHALPSQSYQTPSPQASPELYSLDWLSMLELVAPVGQYQYEKYDGMGDAPASDLQFQLGSALPTDMSKSILLSDGLHGVPPILDVQTSRPSLMVGGSGEPVPFVPLDYSVRMATTDGVSTDAMPFFRPFPDAGEPSSFIWPANASPTLTSSVDVSAPSVLPTDPFGIFPPQLAGVPQEDIDRLAAEMMHWPIEDLLDGIAVPMSQSHAAHPCGEFSFNDVPVSFDWPCVPLDGFGDTDFVSASI</sequence>
<accession>S8F5Q5</accession>
<dbReference type="InParanoid" id="S8F5Q5"/>
<dbReference type="Gene3D" id="1.10.10.60">
    <property type="entry name" value="Homeodomain-like"/>
    <property type="match status" value="1"/>
</dbReference>
<dbReference type="InterPro" id="IPR006600">
    <property type="entry name" value="HTH_CenpB_DNA-bd_dom"/>
</dbReference>
<dbReference type="Pfam" id="PF03221">
    <property type="entry name" value="HTH_Tnp_Tc5"/>
    <property type="match status" value="1"/>
</dbReference>
<protein>
    <recommendedName>
        <fullName evidence="3">HTH CENPB-type domain-containing protein</fullName>
    </recommendedName>
</protein>
<dbReference type="OrthoDB" id="9909311at2759"/>
<evidence type="ECO:0000256" key="1">
    <source>
        <dbReference type="ARBA" id="ARBA00023125"/>
    </source>
</evidence>
<feature type="region of interest" description="Disordered" evidence="2">
    <location>
        <begin position="261"/>
        <end position="299"/>
    </location>
</feature>